<accession>A0ABR8V3B4</accession>
<dbReference type="CDD" id="cd08899">
    <property type="entry name" value="SRPBCC_CalC_Aha1-like_6"/>
    <property type="match status" value="1"/>
</dbReference>
<dbReference type="Gene3D" id="3.30.530.20">
    <property type="match status" value="1"/>
</dbReference>
<dbReference type="EMBL" id="JACSQE010000009">
    <property type="protein sequence ID" value="MBD7999282.1"/>
    <property type="molecule type" value="Genomic_DNA"/>
</dbReference>
<name>A0ABR8V3B4_9CELL</name>
<gene>
    <name evidence="4" type="ORF">H9640_12030</name>
</gene>
<evidence type="ECO:0000256" key="1">
    <source>
        <dbReference type="ARBA" id="ARBA00006817"/>
    </source>
</evidence>
<evidence type="ECO:0000313" key="5">
    <source>
        <dbReference type="Proteomes" id="UP000633601"/>
    </source>
</evidence>
<organism evidence="4 5">
    <name type="scientific">Oerskovia gallyi</name>
    <dbReference type="NCBI Taxonomy" id="2762226"/>
    <lineage>
        <taxon>Bacteria</taxon>
        <taxon>Bacillati</taxon>
        <taxon>Actinomycetota</taxon>
        <taxon>Actinomycetes</taxon>
        <taxon>Micrococcales</taxon>
        <taxon>Cellulomonadaceae</taxon>
        <taxon>Oerskovia</taxon>
    </lineage>
</organism>
<comment type="caution">
    <text evidence="4">The sequence shown here is derived from an EMBL/GenBank/DDBJ whole genome shotgun (WGS) entry which is preliminary data.</text>
</comment>
<comment type="similarity">
    <text evidence="1">Belongs to the AHA1 family.</text>
</comment>
<evidence type="ECO:0000313" key="4">
    <source>
        <dbReference type="EMBL" id="MBD7999282.1"/>
    </source>
</evidence>
<feature type="domain" description="Activator of Hsp90 ATPase homologue 1/2-like C-terminal" evidence="3">
    <location>
        <begin position="32"/>
        <end position="148"/>
    </location>
</feature>
<dbReference type="RefSeq" id="WP_191790944.1">
    <property type="nucleotide sequence ID" value="NZ_JACSQE010000009.1"/>
</dbReference>
<dbReference type="Proteomes" id="UP000633601">
    <property type="component" value="Unassembled WGS sequence"/>
</dbReference>
<keyword evidence="5" id="KW-1185">Reference proteome</keyword>
<dbReference type="InterPro" id="IPR023393">
    <property type="entry name" value="START-like_dom_sf"/>
</dbReference>
<evidence type="ECO:0000259" key="3">
    <source>
        <dbReference type="Pfam" id="PF08327"/>
    </source>
</evidence>
<reference evidence="4 5" key="1">
    <citation type="submission" date="2020-08" db="EMBL/GenBank/DDBJ databases">
        <title>A Genomic Blueprint of the Chicken Gut Microbiome.</title>
        <authorList>
            <person name="Gilroy R."/>
            <person name="Ravi A."/>
            <person name="Getino M."/>
            <person name="Pursley I."/>
            <person name="Horton D.L."/>
            <person name="Alikhan N.-F."/>
            <person name="Baker D."/>
            <person name="Gharbi K."/>
            <person name="Hall N."/>
            <person name="Watson M."/>
            <person name="Adriaenssens E.M."/>
            <person name="Foster-Nyarko E."/>
            <person name="Jarju S."/>
            <person name="Secka A."/>
            <person name="Antonio M."/>
            <person name="Oren A."/>
            <person name="Chaudhuri R."/>
            <person name="La Ragione R.M."/>
            <person name="Hildebrand F."/>
            <person name="Pallen M.J."/>
        </authorList>
    </citation>
    <scope>NUCLEOTIDE SEQUENCE [LARGE SCALE GENOMIC DNA]</scope>
    <source>
        <strain evidence="4 5">Sa2CUA8</strain>
    </source>
</reference>
<dbReference type="SUPFAM" id="SSF55961">
    <property type="entry name" value="Bet v1-like"/>
    <property type="match status" value="1"/>
</dbReference>
<dbReference type="InterPro" id="IPR013538">
    <property type="entry name" value="ASHA1/2-like_C"/>
</dbReference>
<feature type="region of interest" description="Disordered" evidence="2">
    <location>
        <begin position="173"/>
        <end position="223"/>
    </location>
</feature>
<evidence type="ECO:0000256" key="2">
    <source>
        <dbReference type="SAM" id="MobiDB-lite"/>
    </source>
</evidence>
<proteinExistence type="inferred from homology"/>
<protein>
    <submittedName>
        <fullName evidence="4">SRPBCC family protein</fullName>
    </submittedName>
</protein>
<dbReference type="Pfam" id="PF08327">
    <property type="entry name" value="AHSA1"/>
    <property type="match status" value="1"/>
</dbReference>
<sequence length="223" mass="24371">MTFDLSSEIDKARRTVGGRDDARVVLLSRTYDAPVEDVWDACTDAERIARWFLPVTGELRLGGRYQLQGNAGGEVRECEPPHRFLVTWGMSEDDRSTVELRLAPADGGATELTLEHVAVVPPEFWDQFGPGAVGVGWDLALVGLAAHLAGVDLGDPATLETSPEMRALQTASAQLWRGAHEASGADPWGGARPGRRPRPPPPRPPRSTSRRSTRTRHPDPRWA</sequence>